<feature type="region of interest" description="Disordered" evidence="1">
    <location>
        <begin position="272"/>
        <end position="297"/>
    </location>
</feature>
<name>A0AAD7BTA2_MYCRO</name>
<keyword evidence="3" id="KW-1185">Reference proteome</keyword>
<gene>
    <name evidence="2" type="ORF">B0H17DRAFT_1150372</name>
</gene>
<accession>A0AAD7BTA2</accession>
<protein>
    <submittedName>
        <fullName evidence="2">Uncharacterized protein</fullName>
    </submittedName>
</protein>
<reference evidence="2" key="1">
    <citation type="submission" date="2023-03" db="EMBL/GenBank/DDBJ databases">
        <title>Massive genome expansion in bonnet fungi (Mycena s.s.) driven by repeated elements and novel gene families across ecological guilds.</title>
        <authorList>
            <consortium name="Lawrence Berkeley National Laboratory"/>
            <person name="Harder C.B."/>
            <person name="Miyauchi S."/>
            <person name="Viragh M."/>
            <person name="Kuo A."/>
            <person name="Thoen E."/>
            <person name="Andreopoulos B."/>
            <person name="Lu D."/>
            <person name="Skrede I."/>
            <person name="Drula E."/>
            <person name="Henrissat B."/>
            <person name="Morin E."/>
            <person name="Kohler A."/>
            <person name="Barry K."/>
            <person name="LaButti K."/>
            <person name="Morin E."/>
            <person name="Salamov A."/>
            <person name="Lipzen A."/>
            <person name="Mereny Z."/>
            <person name="Hegedus B."/>
            <person name="Baldrian P."/>
            <person name="Stursova M."/>
            <person name="Weitz H."/>
            <person name="Taylor A."/>
            <person name="Grigoriev I.V."/>
            <person name="Nagy L.G."/>
            <person name="Martin F."/>
            <person name="Kauserud H."/>
        </authorList>
    </citation>
    <scope>NUCLEOTIDE SEQUENCE</scope>
    <source>
        <strain evidence="2">CBHHK067</strain>
    </source>
</reference>
<feature type="compositionally biased region" description="Polar residues" evidence="1">
    <location>
        <begin position="272"/>
        <end position="286"/>
    </location>
</feature>
<dbReference type="AlphaFoldDB" id="A0AAD7BTA2"/>
<evidence type="ECO:0000313" key="2">
    <source>
        <dbReference type="EMBL" id="KAJ7629909.1"/>
    </source>
</evidence>
<proteinExistence type="predicted"/>
<dbReference type="EMBL" id="JARKIE010000525">
    <property type="protein sequence ID" value="KAJ7629909.1"/>
    <property type="molecule type" value="Genomic_DNA"/>
</dbReference>
<sequence length="297" mass="32196">MAVLQGHAMASSGRRRKNGKAPAAGCHCHSTAMPAAGNAEGNGRSGSRCQETRYSSAFHYILDIPITAPQCYTRYSGVVKYLSQMLQKMHPQPGWRGSNIVDNSEHQSNAPALGGVATRLSLFVTVLSLFPSFTATQNTLRRGLIDGADPAIQYGPEAAAYQVASGDRHFSTPVNSNWYTFERVGARHSPPFPSSMLTLDRDWDILPATGQLLFPTTCISAQKEFLVSISMGFRIVAAFYHAALTAQAPHSSAHRSTGKLPASMQTAKRLTDQNYGNEGKQISKSPHASRESNTHLF</sequence>
<feature type="region of interest" description="Disordered" evidence="1">
    <location>
        <begin position="1"/>
        <end position="24"/>
    </location>
</feature>
<evidence type="ECO:0000313" key="3">
    <source>
        <dbReference type="Proteomes" id="UP001221757"/>
    </source>
</evidence>
<evidence type="ECO:0000256" key="1">
    <source>
        <dbReference type="SAM" id="MobiDB-lite"/>
    </source>
</evidence>
<organism evidence="2 3">
    <name type="scientific">Mycena rosella</name>
    <name type="common">Pink bonnet</name>
    <name type="synonym">Agaricus rosellus</name>
    <dbReference type="NCBI Taxonomy" id="1033263"/>
    <lineage>
        <taxon>Eukaryota</taxon>
        <taxon>Fungi</taxon>
        <taxon>Dikarya</taxon>
        <taxon>Basidiomycota</taxon>
        <taxon>Agaricomycotina</taxon>
        <taxon>Agaricomycetes</taxon>
        <taxon>Agaricomycetidae</taxon>
        <taxon>Agaricales</taxon>
        <taxon>Marasmiineae</taxon>
        <taxon>Mycenaceae</taxon>
        <taxon>Mycena</taxon>
    </lineage>
</organism>
<feature type="compositionally biased region" description="Basic and acidic residues" evidence="1">
    <location>
        <begin position="288"/>
        <end position="297"/>
    </location>
</feature>
<comment type="caution">
    <text evidence="2">The sequence shown here is derived from an EMBL/GenBank/DDBJ whole genome shotgun (WGS) entry which is preliminary data.</text>
</comment>
<dbReference type="Proteomes" id="UP001221757">
    <property type="component" value="Unassembled WGS sequence"/>
</dbReference>